<dbReference type="InterPro" id="IPR002403">
    <property type="entry name" value="Cyt_P450_E_grp-IV"/>
</dbReference>
<organism evidence="8 9">
    <name type="scientific">Canariomyces notabilis</name>
    <dbReference type="NCBI Taxonomy" id="2074819"/>
    <lineage>
        <taxon>Eukaryota</taxon>
        <taxon>Fungi</taxon>
        <taxon>Dikarya</taxon>
        <taxon>Ascomycota</taxon>
        <taxon>Pezizomycotina</taxon>
        <taxon>Sordariomycetes</taxon>
        <taxon>Sordariomycetidae</taxon>
        <taxon>Sordariales</taxon>
        <taxon>Chaetomiaceae</taxon>
        <taxon>Canariomyces</taxon>
    </lineage>
</organism>
<dbReference type="Proteomes" id="UP001302812">
    <property type="component" value="Unassembled WGS sequence"/>
</dbReference>
<dbReference type="Gene3D" id="1.10.630.10">
    <property type="entry name" value="Cytochrome P450"/>
    <property type="match status" value="1"/>
</dbReference>
<keyword evidence="7" id="KW-0349">Heme</keyword>
<sequence length="532" mass="61020">MVKNTLQLCLLWEPLSSLVDRLGAFASTALLLVISWSLSVIFWPTERPNAPVAGYRSMFEPSFLLKARFIRNANKIIGDAYKTMRDRPFVVRRYDLDFVVLPVKYLEEIRLISYKKLSSRGAQVGNLVPDWNGLDGVVNSNLHVEAVRRHLNPDLYKYVDYGYNELAHGWADEVPRTDDWSLTNIEEVMRRLMARITAKIFMGDTASRDPSWINISVGFSVDLFESSFGIKMFPPWTYPFIVWLIPARYRVRRQLAATRQMVDKLLQRLNDAQARRRQGETIDEEDTLLNWMVENGKPWENTVPQMAARLCVLAMASIHTTAATLANVVYELCAHPEWIPVLQEEIDTIAQDLGKPDDNLASEGSTSKQWCERLEKLDSFIMESQRHNPVMILNPQRLATEPIMLSGGVYIPAGTRLAFANHEHHMDPRTHPDPAVFDPLRSYRKRHAAADQRHLHLADQTHPSALSFGYGNQACAGRHFAVAVMKLIMARMLYEFDFRFPEGQGMPENRYVDENVYKDLGARVEMKRRARG</sequence>
<dbReference type="InterPro" id="IPR036396">
    <property type="entry name" value="Cyt_P450_sf"/>
</dbReference>
<evidence type="ECO:0000313" key="9">
    <source>
        <dbReference type="Proteomes" id="UP001302812"/>
    </source>
</evidence>
<protein>
    <submittedName>
        <fullName evidence="8">Cytochrome P450</fullName>
    </submittedName>
</protein>
<keyword evidence="6" id="KW-0503">Monooxygenase</keyword>
<gene>
    <name evidence="8" type="ORF">N656DRAFT_840050</name>
</gene>
<dbReference type="PANTHER" id="PTHR46206">
    <property type="entry name" value="CYTOCHROME P450"/>
    <property type="match status" value="1"/>
</dbReference>
<dbReference type="GO" id="GO:0005506">
    <property type="term" value="F:iron ion binding"/>
    <property type="evidence" value="ECO:0007669"/>
    <property type="project" value="InterPro"/>
</dbReference>
<comment type="caution">
    <text evidence="8">The sequence shown here is derived from an EMBL/GenBank/DDBJ whole genome shotgun (WGS) entry which is preliminary data.</text>
</comment>
<comment type="cofactor">
    <cofactor evidence="1 7">
        <name>heme</name>
        <dbReference type="ChEBI" id="CHEBI:30413"/>
    </cofactor>
</comment>
<evidence type="ECO:0000256" key="1">
    <source>
        <dbReference type="ARBA" id="ARBA00001971"/>
    </source>
</evidence>
<keyword evidence="3 7" id="KW-0479">Metal-binding</keyword>
<evidence type="ECO:0000256" key="7">
    <source>
        <dbReference type="PIRSR" id="PIRSR602403-1"/>
    </source>
</evidence>
<dbReference type="InterPro" id="IPR001128">
    <property type="entry name" value="Cyt_P450"/>
</dbReference>
<dbReference type="PRINTS" id="PR00465">
    <property type="entry name" value="EP450IV"/>
</dbReference>
<dbReference type="GeneID" id="89943051"/>
<evidence type="ECO:0000256" key="2">
    <source>
        <dbReference type="ARBA" id="ARBA00010617"/>
    </source>
</evidence>
<dbReference type="RefSeq" id="XP_064665682.1">
    <property type="nucleotide sequence ID" value="XM_064818925.1"/>
</dbReference>
<name>A0AAN6QIW3_9PEZI</name>
<dbReference type="CDD" id="cd11041">
    <property type="entry name" value="CYP503A1-like"/>
    <property type="match status" value="1"/>
</dbReference>
<dbReference type="Pfam" id="PF00067">
    <property type="entry name" value="p450"/>
    <property type="match status" value="1"/>
</dbReference>
<comment type="similarity">
    <text evidence="2">Belongs to the cytochrome P450 family.</text>
</comment>
<dbReference type="GO" id="GO:0016705">
    <property type="term" value="F:oxidoreductase activity, acting on paired donors, with incorporation or reduction of molecular oxygen"/>
    <property type="evidence" value="ECO:0007669"/>
    <property type="project" value="InterPro"/>
</dbReference>
<evidence type="ECO:0000256" key="3">
    <source>
        <dbReference type="ARBA" id="ARBA00022723"/>
    </source>
</evidence>
<dbReference type="GO" id="GO:0004497">
    <property type="term" value="F:monooxygenase activity"/>
    <property type="evidence" value="ECO:0007669"/>
    <property type="project" value="UniProtKB-KW"/>
</dbReference>
<reference evidence="8" key="2">
    <citation type="submission" date="2023-05" db="EMBL/GenBank/DDBJ databases">
        <authorList>
            <consortium name="Lawrence Berkeley National Laboratory"/>
            <person name="Steindorff A."/>
            <person name="Hensen N."/>
            <person name="Bonometti L."/>
            <person name="Westerberg I."/>
            <person name="Brannstrom I.O."/>
            <person name="Guillou S."/>
            <person name="Cros-Aarteil S."/>
            <person name="Calhoun S."/>
            <person name="Haridas S."/>
            <person name="Kuo A."/>
            <person name="Mondo S."/>
            <person name="Pangilinan J."/>
            <person name="Riley R."/>
            <person name="Labutti K."/>
            <person name="Andreopoulos B."/>
            <person name="Lipzen A."/>
            <person name="Chen C."/>
            <person name="Yanf M."/>
            <person name="Daum C."/>
            <person name="Ng V."/>
            <person name="Clum A."/>
            <person name="Ohm R."/>
            <person name="Martin F."/>
            <person name="Silar P."/>
            <person name="Natvig D."/>
            <person name="Lalanne C."/>
            <person name="Gautier V."/>
            <person name="Ament-Velasquez S.L."/>
            <person name="Kruys A."/>
            <person name="Hutchinson M.I."/>
            <person name="Powell A.J."/>
            <person name="Barry K."/>
            <person name="Miller A.N."/>
            <person name="Grigoriev I.V."/>
            <person name="Debuchy R."/>
            <person name="Gladieux P."/>
            <person name="Thoren M.H."/>
            <person name="Johannesson H."/>
        </authorList>
    </citation>
    <scope>NUCLEOTIDE SEQUENCE</scope>
    <source>
        <strain evidence="8">CBS 508.74</strain>
    </source>
</reference>
<evidence type="ECO:0000313" key="8">
    <source>
        <dbReference type="EMBL" id="KAK4108112.1"/>
    </source>
</evidence>
<evidence type="ECO:0000256" key="5">
    <source>
        <dbReference type="ARBA" id="ARBA00023004"/>
    </source>
</evidence>
<evidence type="ECO:0000256" key="4">
    <source>
        <dbReference type="ARBA" id="ARBA00023002"/>
    </source>
</evidence>
<dbReference type="PANTHER" id="PTHR46206:SF9">
    <property type="entry name" value="CYTOCHROME P450"/>
    <property type="match status" value="1"/>
</dbReference>
<feature type="binding site" description="axial binding residue" evidence="7">
    <location>
        <position position="475"/>
    </location>
    <ligand>
        <name>heme</name>
        <dbReference type="ChEBI" id="CHEBI:30413"/>
    </ligand>
    <ligandPart>
        <name>Fe</name>
        <dbReference type="ChEBI" id="CHEBI:18248"/>
    </ligandPart>
</feature>
<reference evidence="8" key="1">
    <citation type="journal article" date="2023" name="Mol. Phylogenet. Evol.">
        <title>Genome-scale phylogeny and comparative genomics of the fungal order Sordariales.</title>
        <authorList>
            <person name="Hensen N."/>
            <person name="Bonometti L."/>
            <person name="Westerberg I."/>
            <person name="Brannstrom I.O."/>
            <person name="Guillou S."/>
            <person name="Cros-Aarteil S."/>
            <person name="Calhoun S."/>
            <person name="Haridas S."/>
            <person name="Kuo A."/>
            <person name="Mondo S."/>
            <person name="Pangilinan J."/>
            <person name="Riley R."/>
            <person name="LaButti K."/>
            <person name="Andreopoulos B."/>
            <person name="Lipzen A."/>
            <person name="Chen C."/>
            <person name="Yan M."/>
            <person name="Daum C."/>
            <person name="Ng V."/>
            <person name="Clum A."/>
            <person name="Steindorff A."/>
            <person name="Ohm R.A."/>
            <person name="Martin F."/>
            <person name="Silar P."/>
            <person name="Natvig D.O."/>
            <person name="Lalanne C."/>
            <person name="Gautier V."/>
            <person name="Ament-Velasquez S.L."/>
            <person name="Kruys A."/>
            <person name="Hutchinson M.I."/>
            <person name="Powell A.J."/>
            <person name="Barry K."/>
            <person name="Miller A.N."/>
            <person name="Grigoriev I.V."/>
            <person name="Debuchy R."/>
            <person name="Gladieux P."/>
            <person name="Hiltunen Thoren M."/>
            <person name="Johannesson H."/>
        </authorList>
    </citation>
    <scope>NUCLEOTIDE SEQUENCE</scope>
    <source>
        <strain evidence="8">CBS 508.74</strain>
    </source>
</reference>
<proteinExistence type="inferred from homology"/>
<keyword evidence="4" id="KW-0560">Oxidoreductase</keyword>
<dbReference type="GO" id="GO:0020037">
    <property type="term" value="F:heme binding"/>
    <property type="evidence" value="ECO:0007669"/>
    <property type="project" value="InterPro"/>
</dbReference>
<evidence type="ECO:0000256" key="6">
    <source>
        <dbReference type="ARBA" id="ARBA00023033"/>
    </source>
</evidence>
<dbReference type="SUPFAM" id="SSF48264">
    <property type="entry name" value="Cytochrome P450"/>
    <property type="match status" value="1"/>
</dbReference>
<dbReference type="AlphaFoldDB" id="A0AAN6QIW3"/>
<accession>A0AAN6QIW3</accession>
<keyword evidence="9" id="KW-1185">Reference proteome</keyword>
<keyword evidence="5 7" id="KW-0408">Iron</keyword>
<dbReference type="EMBL" id="MU853366">
    <property type="protein sequence ID" value="KAK4108112.1"/>
    <property type="molecule type" value="Genomic_DNA"/>
</dbReference>